<reference evidence="1 2" key="1">
    <citation type="journal article" date="2014" name="Genome Biol. Evol.">
        <title>The genome of the myxosporean Thelohanellus kitauei shows adaptations to nutrient acquisition within its fish host.</title>
        <authorList>
            <person name="Yang Y."/>
            <person name="Xiong J."/>
            <person name="Zhou Z."/>
            <person name="Huo F."/>
            <person name="Miao W."/>
            <person name="Ran C."/>
            <person name="Liu Y."/>
            <person name="Zhang J."/>
            <person name="Feng J."/>
            <person name="Wang M."/>
            <person name="Wang M."/>
            <person name="Wang L."/>
            <person name="Yao B."/>
        </authorList>
    </citation>
    <scope>NUCLEOTIDE SEQUENCE [LARGE SCALE GENOMIC DNA]</scope>
    <source>
        <strain evidence="1">Wuqing</strain>
    </source>
</reference>
<protein>
    <submittedName>
        <fullName evidence="1">Uncharacterized protein</fullName>
    </submittedName>
</protein>
<organism evidence="1 2">
    <name type="scientific">Thelohanellus kitauei</name>
    <name type="common">Myxosporean</name>
    <dbReference type="NCBI Taxonomy" id="669202"/>
    <lineage>
        <taxon>Eukaryota</taxon>
        <taxon>Metazoa</taxon>
        <taxon>Cnidaria</taxon>
        <taxon>Myxozoa</taxon>
        <taxon>Myxosporea</taxon>
        <taxon>Bivalvulida</taxon>
        <taxon>Platysporina</taxon>
        <taxon>Myxobolidae</taxon>
        <taxon>Thelohanellus</taxon>
    </lineage>
</organism>
<name>A0A0C2MN53_THEKT</name>
<gene>
    <name evidence="1" type="ORF">RF11_14458</name>
</gene>
<dbReference type="Proteomes" id="UP000031668">
    <property type="component" value="Unassembled WGS sequence"/>
</dbReference>
<sequence length="172" mass="19608">MKDGIAIRSYLPHATRLVFFEKSNDDVGNPAKINFLLDRDLQVDIVNQMERSGDRIPENIIHFWSIYHNIGEKAEESIVCNERLKSKPCASQTLLMAFPETEDLYDLAIEAQSLISTKLIDPLIVAINHSANRVFEIIFTMKTILMKQPHRGMPPTNTRQCRSIAIVIEVSK</sequence>
<dbReference type="EMBL" id="JWZT01003720">
    <property type="protein sequence ID" value="KII65800.1"/>
    <property type="molecule type" value="Genomic_DNA"/>
</dbReference>
<keyword evidence="2" id="KW-1185">Reference proteome</keyword>
<evidence type="ECO:0000313" key="2">
    <source>
        <dbReference type="Proteomes" id="UP000031668"/>
    </source>
</evidence>
<accession>A0A0C2MN53</accession>
<comment type="caution">
    <text evidence="1">The sequence shown here is derived from an EMBL/GenBank/DDBJ whole genome shotgun (WGS) entry which is preliminary data.</text>
</comment>
<evidence type="ECO:0000313" key="1">
    <source>
        <dbReference type="EMBL" id="KII65800.1"/>
    </source>
</evidence>
<dbReference type="AlphaFoldDB" id="A0A0C2MN53"/>
<proteinExistence type="predicted"/>